<dbReference type="OrthoDB" id="4764735at2759"/>
<gene>
    <name evidence="2" type="ORF">BDU57DRAFT_558835</name>
</gene>
<proteinExistence type="predicted"/>
<evidence type="ECO:0000313" key="3">
    <source>
        <dbReference type="Proteomes" id="UP000800096"/>
    </source>
</evidence>
<feature type="compositionally biased region" description="Polar residues" evidence="1">
    <location>
        <begin position="290"/>
        <end position="300"/>
    </location>
</feature>
<evidence type="ECO:0000256" key="1">
    <source>
        <dbReference type="SAM" id="MobiDB-lite"/>
    </source>
</evidence>
<dbReference type="Proteomes" id="UP000800096">
    <property type="component" value="Unassembled WGS sequence"/>
</dbReference>
<sequence>MAPAWRIAQPYCVALAPAPKSFKVADPLWYAGCKTLSGEEKLYYTEATFETTYPDLTRWLRNLTNAPRSCFVTFGQNSSYFGCAPRQGSIWGGIPSELEDKLRKTPDTPLCVGLGKHNAWVLVYSNGYIAWKFNGHYGALNKILNEAAPQSVAYVAISPYRKEQYFVAFRDRSIKYNFKGAPKEWMSLMTQVFESWATEPLQKQPLPFAQPALDAQQRYYAQQQYPTGQAWQQPPQPQQSYQHVQAAAYNYNSPSLYPVQLAHNPMASAVPSPAPSYSSPVSQHVMPHTPSYSSPKSQHVTPRAPYSYGPPPVAAVEMPAELPGDTPATGPTPVPVPIVQPLSVGVSSSSIALLARDLWGADSNIEEEKVAV</sequence>
<feature type="compositionally biased region" description="Low complexity" evidence="1">
    <location>
        <begin position="268"/>
        <end position="282"/>
    </location>
</feature>
<reference evidence="2" key="1">
    <citation type="journal article" date="2020" name="Stud. Mycol.">
        <title>101 Dothideomycetes genomes: a test case for predicting lifestyles and emergence of pathogens.</title>
        <authorList>
            <person name="Haridas S."/>
            <person name="Albert R."/>
            <person name="Binder M."/>
            <person name="Bloem J."/>
            <person name="Labutti K."/>
            <person name="Salamov A."/>
            <person name="Andreopoulos B."/>
            <person name="Baker S."/>
            <person name="Barry K."/>
            <person name="Bills G."/>
            <person name="Bluhm B."/>
            <person name="Cannon C."/>
            <person name="Castanera R."/>
            <person name="Culley D."/>
            <person name="Daum C."/>
            <person name="Ezra D."/>
            <person name="Gonzalez J."/>
            <person name="Henrissat B."/>
            <person name="Kuo A."/>
            <person name="Liang C."/>
            <person name="Lipzen A."/>
            <person name="Lutzoni F."/>
            <person name="Magnuson J."/>
            <person name="Mondo S."/>
            <person name="Nolan M."/>
            <person name="Ohm R."/>
            <person name="Pangilinan J."/>
            <person name="Park H.-J."/>
            <person name="Ramirez L."/>
            <person name="Alfaro M."/>
            <person name="Sun H."/>
            <person name="Tritt A."/>
            <person name="Yoshinaga Y."/>
            <person name="Zwiers L.-H."/>
            <person name="Turgeon B."/>
            <person name="Goodwin S."/>
            <person name="Spatafora J."/>
            <person name="Crous P."/>
            <person name="Grigoriev I."/>
        </authorList>
    </citation>
    <scope>NUCLEOTIDE SEQUENCE</scope>
    <source>
        <strain evidence="2">HMLAC05119</strain>
    </source>
</reference>
<evidence type="ECO:0000313" key="2">
    <source>
        <dbReference type="EMBL" id="KAF1913898.1"/>
    </source>
</evidence>
<organism evidence="2 3">
    <name type="scientific">Ampelomyces quisqualis</name>
    <name type="common">Powdery mildew agent</name>
    <dbReference type="NCBI Taxonomy" id="50730"/>
    <lineage>
        <taxon>Eukaryota</taxon>
        <taxon>Fungi</taxon>
        <taxon>Dikarya</taxon>
        <taxon>Ascomycota</taxon>
        <taxon>Pezizomycotina</taxon>
        <taxon>Dothideomycetes</taxon>
        <taxon>Pleosporomycetidae</taxon>
        <taxon>Pleosporales</taxon>
        <taxon>Pleosporineae</taxon>
        <taxon>Phaeosphaeriaceae</taxon>
        <taxon>Ampelomyces</taxon>
    </lineage>
</organism>
<feature type="region of interest" description="Disordered" evidence="1">
    <location>
        <begin position="268"/>
        <end position="304"/>
    </location>
</feature>
<dbReference type="AlphaFoldDB" id="A0A6A5QGF2"/>
<dbReference type="EMBL" id="ML979138">
    <property type="protein sequence ID" value="KAF1913898.1"/>
    <property type="molecule type" value="Genomic_DNA"/>
</dbReference>
<keyword evidence="3" id="KW-1185">Reference proteome</keyword>
<name>A0A6A5QGF2_AMPQU</name>
<accession>A0A6A5QGF2</accession>
<protein>
    <submittedName>
        <fullName evidence="2">Uncharacterized protein</fullName>
    </submittedName>
</protein>